<sequence>MWFAASGVVSALRPRRRVAGITPADERESGSNPELSPQRYAVTTTVISTELRLGKRRSVGTSIRGISIESDGEPEDLPGVPDAPRPVARRLEDWAQVEPAIVACPLPGVTWVRSISPAGR</sequence>
<organism evidence="2 3">
    <name type="scientific">Gordonia terrae NBRC 100016</name>
    <dbReference type="NCBI Taxonomy" id="1089454"/>
    <lineage>
        <taxon>Bacteria</taxon>
        <taxon>Bacillati</taxon>
        <taxon>Actinomycetota</taxon>
        <taxon>Actinomycetes</taxon>
        <taxon>Mycobacteriales</taxon>
        <taxon>Gordoniaceae</taxon>
        <taxon>Gordonia</taxon>
    </lineage>
</organism>
<name>A0ABQ0HL91_9ACTN</name>
<proteinExistence type="predicted"/>
<evidence type="ECO:0000313" key="3">
    <source>
        <dbReference type="Proteomes" id="UP000004881"/>
    </source>
</evidence>
<feature type="region of interest" description="Disordered" evidence="1">
    <location>
        <begin position="16"/>
        <end position="37"/>
    </location>
</feature>
<reference evidence="2 3" key="1">
    <citation type="submission" date="2012-02" db="EMBL/GenBank/DDBJ databases">
        <title>Whole genome shotgun sequence of Gordonia terrae NBRC 100016.</title>
        <authorList>
            <person name="Takarada H."/>
            <person name="Hosoyama A."/>
            <person name="Tsuchikane K."/>
            <person name="Katsumata H."/>
            <person name="Yamazaki S."/>
            <person name="Fujita N."/>
        </authorList>
    </citation>
    <scope>NUCLEOTIDE SEQUENCE [LARGE SCALE GENOMIC DNA]</scope>
    <source>
        <strain evidence="2 3">NBRC 100016</strain>
    </source>
</reference>
<dbReference type="Proteomes" id="UP000004881">
    <property type="component" value="Unassembled WGS sequence"/>
</dbReference>
<comment type="caution">
    <text evidence="2">The sequence shown here is derived from an EMBL/GenBank/DDBJ whole genome shotgun (WGS) entry which is preliminary data.</text>
</comment>
<evidence type="ECO:0000313" key="2">
    <source>
        <dbReference type="EMBL" id="GAB46647.1"/>
    </source>
</evidence>
<keyword evidence="3" id="KW-1185">Reference proteome</keyword>
<accession>A0ABQ0HL91</accession>
<dbReference type="EMBL" id="BAFD01000124">
    <property type="protein sequence ID" value="GAB46647.1"/>
    <property type="molecule type" value="Genomic_DNA"/>
</dbReference>
<protein>
    <submittedName>
        <fullName evidence="2">Uncharacterized protein</fullName>
    </submittedName>
</protein>
<gene>
    <name evidence="2" type="ORF">GOTRE_175_01280</name>
</gene>
<evidence type="ECO:0000256" key="1">
    <source>
        <dbReference type="SAM" id="MobiDB-lite"/>
    </source>
</evidence>